<dbReference type="Pfam" id="PF17853">
    <property type="entry name" value="GGDEF_2"/>
    <property type="match status" value="1"/>
</dbReference>
<evidence type="ECO:0000259" key="10">
    <source>
        <dbReference type="PROSITE" id="PS01124"/>
    </source>
</evidence>
<evidence type="ECO:0000313" key="11">
    <source>
        <dbReference type="EMBL" id="THF74299.1"/>
    </source>
</evidence>
<evidence type="ECO:0000256" key="9">
    <source>
        <dbReference type="SAM" id="Phobius"/>
    </source>
</evidence>
<feature type="domain" description="HTH araC/xylS-type" evidence="10">
    <location>
        <begin position="670"/>
        <end position="769"/>
    </location>
</feature>
<dbReference type="InterPro" id="IPR018060">
    <property type="entry name" value="HTH_AraC"/>
</dbReference>
<dbReference type="CDD" id="cd12912">
    <property type="entry name" value="PDC2_MCP_like"/>
    <property type="match status" value="1"/>
</dbReference>
<dbReference type="RefSeq" id="WP_136372700.1">
    <property type="nucleotide sequence ID" value="NZ_SSOB01000042.1"/>
</dbReference>
<dbReference type="InterPro" id="IPR020449">
    <property type="entry name" value="Tscrpt_reg_AraC-type_HTH"/>
</dbReference>
<organism evidence="11 12">
    <name type="scientific">Cohnella fermenti</name>
    <dbReference type="NCBI Taxonomy" id="2565925"/>
    <lineage>
        <taxon>Bacteria</taxon>
        <taxon>Bacillati</taxon>
        <taxon>Bacillota</taxon>
        <taxon>Bacilli</taxon>
        <taxon>Bacillales</taxon>
        <taxon>Paenibacillaceae</taxon>
        <taxon>Cohnella</taxon>
    </lineage>
</organism>
<dbReference type="SMART" id="SM00342">
    <property type="entry name" value="HTH_ARAC"/>
    <property type="match status" value="1"/>
</dbReference>
<comment type="caution">
    <text evidence="11">The sequence shown here is derived from an EMBL/GenBank/DDBJ whole genome shotgun (WGS) entry which is preliminary data.</text>
</comment>
<dbReference type="InterPro" id="IPR009057">
    <property type="entry name" value="Homeodomain-like_sf"/>
</dbReference>
<dbReference type="Proteomes" id="UP000310636">
    <property type="component" value="Unassembled WGS sequence"/>
</dbReference>
<dbReference type="InterPro" id="IPR041522">
    <property type="entry name" value="CdaR_GGDEF"/>
</dbReference>
<proteinExistence type="predicted"/>
<evidence type="ECO:0000256" key="7">
    <source>
        <dbReference type="ARBA" id="ARBA00023136"/>
    </source>
</evidence>
<keyword evidence="2" id="KW-1003">Cell membrane</keyword>
<dbReference type="GO" id="GO:0005886">
    <property type="term" value="C:plasma membrane"/>
    <property type="evidence" value="ECO:0007669"/>
    <property type="project" value="UniProtKB-SubCell"/>
</dbReference>
<dbReference type="OrthoDB" id="2517743at2"/>
<keyword evidence="6" id="KW-0238">DNA-binding</keyword>
<dbReference type="PANTHER" id="PTHR43280:SF28">
    <property type="entry name" value="HTH-TYPE TRANSCRIPTIONAL ACTIVATOR RHAS"/>
    <property type="match status" value="1"/>
</dbReference>
<feature type="transmembrane region" description="Helical" evidence="9">
    <location>
        <begin position="12"/>
        <end position="32"/>
    </location>
</feature>
<dbReference type="SUPFAM" id="SSF46689">
    <property type="entry name" value="Homeodomain-like"/>
    <property type="match status" value="1"/>
</dbReference>
<dbReference type="AlphaFoldDB" id="A0A4S4BI92"/>
<dbReference type="GO" id="GO:0003700">
    <property type="term" value="F:DNA-binding transcription factor activity"/>
    <property type="evidence" value="ECO:0007669"/>
    <property type="project" value="InterPro"/>
</dbReference>
<evidence type="ECO:0000256" key="2">
    <source>
        <dbReference type="ARBA" id="ARBA00022475"/>
    </source>
</evidence>
<dbReference type="Gene3D" id="1.10.10.60">
    <property type="entry name" value="Homeodomain-like"/>
    <property type="match status" value="2"/>
</dbReference>
<dbReference type="PROSITE" id="PS01124">
    <property type="entry name" value="HTH_ARAC_FAMILY_2"/>
    <property type="match status" value="1"/>
</dbReference>
<dbReference type="PANTHER" id="PTHR43280">
    <property type="entry name" value="ARAC-FAMILY TRANSCRIPTIONAL REGULATOR"/>
    <property type="match status" value="1"/>
</dbReference>
<dbReference type="GO" id="GO:0043565">
    <property type="term" value="F:sequence-specific DNA binding"/>
    <property type="evidence" value="ECO:0007669"/>
    <property type="project" value="InterPro"/>
</dbReference>
<keyword evidence="7 9" id="KW-0472">Membrane</keyword>
<evidence type="ECO:0000256" key="8">
    <source>
        <dbReference type="ARBA" id="ARBA00023163"/>
    </source>
</evidence>
<name>A0A4S4BI92_9BACL</name>
<dbReference type="PROSITE" id="PS00041">
    <property type="entry name" value="HTH_ARAC_FAMILY_1"/>
    <property type="match status" value="1"/>
</dbReference>
<dbReference type="InterPro" id="IPR033479">
    <property type="entry name" value="dCache_1"/>
</dbReference>
<keyword evidence="4 9" id="KW-1133">Transmembrane helix</keyword>
<evidence type="ECO:0000256" key="4">
    <source>
        <dbReference type="ARBA" id="ARBA00022989"/>
    </source>
</evidence>
<feature type="transmembrane region" description="Helical" evidence="9">
    <location>
        <begin position="294"/>
        <end position="313"/>
    </location>
</feature>
<evidence type="ECO:0000256" key="5">
    <source>
        <dbReference type="ARBA" id="ARBA00023015"/>
    </source>
</evidence>
<keyword evidence="3 9" id="KW-0812">Transmembrane</keyword>
<dbReference type="Gene3D" id="3.30.450.20">
    <property type="entry name" value="PAS domain"/>
    <property type="match status" value="1"/>
</dbReference>
<gene>
    <name evidence="11" type="ORF">E6C55_25710</name>
</gene>
<dbReference type="InterPro" id="IPR018062">
    <property type="entry name" value="HTH_AraC-typ_CS"/>
</dbReference>
<keyword evidence="5" id="KW-0805">Transcription regulation</keyword>
<evidence type="ECO:0000313" key="12">
    <source>
        <dbReference type="Proteomes" id="UP000310636"/>
    </source>
</evidence>
<sequence>MKRNMAYKIQVIYASLFILIIASTVLISYISGTQRLEREVVRSNLQMLNQINKRMESTLAEIDRAIIQMLQTGDAAFFFNNPRSGSPEYLIRLDGIQSQISGLKRSYPAIQSVYLYSLDNDMVLSDELYNPISEETDTNWIGAFYKMSFYYKWTINPLFKEKKADRHTVTLIRFYPMAEKPEARKGVIAVNLPETVLSDMFSDLQFGSSGNVLVVNEEGIILSDADKSRIGRNIAEYKLGGQVLSEQDNGFFRHKNDKASEWVFYSSSSYTGWKLVYVVSQGQMSGLFLAIRNILLVLAGAMALLSVGSVVLVNRTWFSPMERFINKVESLFNKREGEATGSARSLRPDFNRLEGTIRDMLSGYSDAVRHLQESKPALKLQIVFDIVTGQRTRYDLAKSYLDHIGLELYAGHYIVMIAELDNKALLEKMSDLNLYLYAVCNVAEELMRERGEALKGGAVQINEYQVVILASFRDGDVAANTELAGSFAQLLLDAVQTYIKRSLSIGIGVYRHRFADIKDSYRAAQECIHYKLVAGPGTVITGDDMSVLDGASLMELFDLADQLQEAVWQIHADKVAELLAAIFALAAQSRFTDKVMVQFALQLIYRTGKKVAEPALMERLQSGHAEIEGRLTQAGSLADMREYLLGLMGHMMEALVEKRNSRTKSDELVARIVAYISLNYGNSGLSLNLLSEEFAVSSNHLSKIFKMSTGINFVDYVIAVRMQEAQKLLLASQANVNRIAEQVGYTNVTSFMRSFKKFAGMTPSEYRQAERL</sequence>
<dbReference type="Pfam" id="PF12833">
    <property type="entry name" value="HTH_18"/>
    <property type="match status" value="1"/>
</dbReference>
<keyword evidence="12" id="KW-1185">Reference proteome</keyword>
<evidence type="ECO:0000256" key="1">
    <source>
        <dbReference type="ARBA" id="ARBA00004651"/>
    </source>
</evidence>
<accession>A0A4S4BI92</accession>
<protein>
    <submittedName>
        <fullName evidence="11">AraC family transcriptional regulator</fullName>
    </submittedName>
</protein>
<reference evidence="11 12" key="1">
    <citation type="submission" date="2019-04" db="EMBL/GenBank/DDBJ databases">
        <title>Cohnella sp. nov. isolated from preserved vegetables.</title>
        <authorList>
            <person name="Lin S.-Y."/>
            <person name="Hung M.-H."/>
            <person name="Young C.-C."/>
        </authorList>
    </citation>
    <scope>NUCLEOTIDE SEQUENCE [LARGE SCALE GENOMIC DNA]</scope>
    <source>
        <strain evidence="11 12">CC-MHH1044</strain>
    </source>
</reference>
<comment type="subcellular location">
    <subcellularLocation>
        <location evidence="1">Cell membrane</location>
        <topology evidence="1">Multi-pass membrane protein</topology>
    </subcellularLocation>
</comment>
<evidence type="ECO:0000256" key="6">
    <source>
        <dbReference type="ARBA" id="ARBA00023125"/>
    </source>
</evidence>
<evidence type="ECO:0000256" key="3">
    <source>
        <dbReference type="ARBA" id="ARBA00022692"/>
    </source>
</evidence>
<keyword evidence="8" id="KW-0804">Transcription</keyword>
<dbReference type="Pfam" id="PF02743">
    <property type="entry name" value="dCache_1"/>
    <property type="match status" value="1"/>
</dbReference>
<dbReference type="EMBL" id="SSOB01000042">
    <property type="protein sequence ID" value="THF74299.1"/>
    <property type="molecule type" value="Genomic_DNA"/>
</dbReference>
<dbReference type="PRINTS" id="PR00032">
    <property type="entry name" value="HTHARAC"/>
</dbReference>